<comment type="caution">
    <text evidence="1">The sequence shown here is derived from an EMBL/GenBank/DDBJ whole genome shotgun (WGS) entry which is preliminary data.</text>
</comment>
<dbReference type="EMBL" id="JARMAB010000003">
    <property type="protein sequence ID" value="MED1201820.1"/>
    <property type="molecule type" value="Genomic_DNA"/>
</dbReference>
<evidence type="ECO:0000313" key="1">
    <source>
        <dbReference type="EMBL" id="MED1201820.1"/>
    </source>
</evidence>
<protein>
    <submittedName>
        <fullName evidence="1">Uncharacterized protein</fullName>
    </submittedName>
</protein>
<name>A0ABU6MAW8_9BACI</name>
<proteinExistence type="predicted"/>
<sequence>MNMKGEINRQEVRSKSIISAKPNIDFTPMLIEAYGTRLLWNQLALGRPSWSLR</sequence>
<accession>A0ABU6MAW8</accession>
<evidence type="ECO:0000313" key="2">
    <source>
        <dbReference type="Proteomes" id="UP001341444"/>
    </source>
</evidence>
<keyword evidence="2" id="KW-1185">Reference proteome</keyword>
<dbReference type="Proteomes" id="UP001341444">
    <property type="component" value="Unassembled WGS sequence"/>
</dbReference>
<organism evidence="1 2">
    <name type="scientific">Heyndrickxia acidicola</name>
    <dbReference type="NCBI Taxonomy" id="209389"/>
    <lineage>
        <taxon>Bacteria</taxon>
        <taxon>Bacillati</taxon>
        <taxon>Bacillota</taxon>
        <taxon>Bacilli</taxon>
        <taxon>Bacillales</taxon>
        <taxon>Bacillaceae</taxon>
        <taxon>Heyndrickxia</taxon>
    </lineage>
</organism>
<reference evidence="1 2" key="1">
    <citation type="submission" date="2023-03" db="EMBL/GenBank/DDBJ databases">
        <title>Bacillus Genome Sequencing.</title>
        <authorList>
            <person name="Dunlap C."/>
        </authorList>
    </citation>
    <scope>NUCLEOTIDE SEQUENCE [LARGE SCALE GENOMIC DNA]</scope>
    <source>
        <strain evidence="1 2">B-23453</strain>
    </source>
</reference>
<dbReference type="RefSeq" id="WP_157090712.1">
    <property type="nucleotide sequence ID" value="NZ_JARMAB010000003.1"/>
</dbReference>
<gene>
    <name evidence="1" type="ORF">P4T90_01815</name>
</gene>